<feature type="region of interest" description="Disordered" evidence="1">
    <location>
        <begin position="379"/>
        <end position="455"/>
    </location>
</feature>
<comment type="caution">
    <text evidence="2">The sequence shown here is derived from an EMBL/GenBank/DDBJ whole genome shotgun (WGS) entry which is preliminary data.</text>
</comment>
<name>Q4T9M2_TETNG</name>
<proteinExistence type="predicted"/>
<dbReference type="OrthoDB" id="8946895at2759"/>
<sequence>SRVVVVKYDRKPLSNKTLFAFTEPFGVLREHLVLKNKAFLEMSSHEEAVDMVNYHKENPAFLYGKPISFYLSKTLLVIEKDLRSANRPERAHEHVQERHSREDSIQHSQVVFFSNLPREEEKKRELLTIAGRFGIVEKHLFLTDQVRFLSGLQMVAPQQLLASVLQAALVLLLTSFTQTVGNRARLDSSSAADLPPCVRPGLHPAGNAAGRQDDGEVLHHEPAHHQGAQDPPQHLRQVQDPGNMEDFVTLDELAEDEDECERAAESVDSTKKGGMRVVNIVGFRRGYNFLNELLALAKPFGKVVKHLVLDLRAEAYLQFETEEQAKTMARFYNTNVTASVCGRPVRISHSTSYPTIQALTASLSRSSVAPVRWFTWETSPPAASQTSPSSNWQSRSGKSANTSPTGSRERSEEKADPPRLLPPPHITHASNKKRLLFLPTGVHRNGERRGCGEDGRVLQGEVPEVQWEPPDGLRQPEVQAAQTRVSVCFCGSEPEGPGQGRVVHPEGTGGEPPASDGQSGRGLSAAATLRPQRPHWCGTRQAGLLLPRLPALLLQRGHGQEDPLQQPGALPEATGEAAVAPPTATPAHKPHPHFVSSPFRNTWRRKRVNQRRM</sequence>
<feature type="compositionally biased region" description="Basic and acidic residues" evidence="1">
    <location>
        <begin position="407"/>
        <end position="417"/>
    </location>
</feature>
<feature type="compositionally biased region" description="Low complexity" evidence="1">
    <location>
        <begin position="571"/>
        <end position="587"/>
    </location>
</feature>
<organism evidence="2">
    <name type="scientific">Tetraodon nigroviridis</name>
    <name type="common">Spotted green pufferfish</name>
    <name type="synonym">Chelonodon nigroviridis</name>
    <dbReference type="NCBI Taxonomy" id="99883"/>
    <lineage>
        <taxon>Eukaryota</taxon>
        <taxon>Metazoa</taxon>
        <taxon>Chordata</taxon>
        <taxon>Craniata</taxon>
        <taxon>Vertebrata</taxon>
        <taxon>Euteleostomi</taxon>
        <taxon>Actinopterygii</taxon>
        <taxon>Neopterygii</taxon>
        <taxon>Teleostei</taxon>
        <taxon>Neoteleostei</taxon>
        <taxon>Acanthomorphata</taxon>
        <taxon>Eupercaria</taxon>
        <taxon>Tetraodontiformes</taxon>
        <taxon>Tetradontoidea</taxon>
        <taxon>Tetraodontidae</taxon>
        <taxon>Tetraodon</taxon>
    </lineage>
</organism>
<gene>
    <name evidence="2" type="ORF">GSTENG00004677001</name>
</gene>
<reference evidence="2" key="2">
    <citation type="submission" date="2004-02" db="EMBL/GenBank/DDBJ databases">
        <authorList>
            <consortium name="Genoscope"/>
            <consortium name="Whitehead Institute Centre for Genome Research"/>
        </authorList>
    </citation>
    <scope>NUCLEOTIDE SEQUENCE</scope>
</reference>
<reference evidence="2" key="1">
    <citation type="journal article" date="2004" name="Nature">
        <title>Genome duplication in the teleost fish Tetraodon nigroviridis reveals the early vertebrate proto-karyotype.</title>
        <authorList>
            <person name="Jaillon O."/>
            <person name="Aury J.-M."/>
            <person name="Brunet F."/>
            <person name="Petit J.-L."/>
            <person name="Stange-Thomann N."/>
            <person name="Mauceli E."/>
            <person name="Bouneau L."/>
            <person name="Fischer C."/>
            <person name="Ozouf-Costaz C."/>
            <person name="Bernot A."/>
            <person name="Nicaud S."/>
            <person name="Jaffe D."/>
            <person name="Fisher S."/>
            <person name="Lutfalla G."/>
            <person name="Dossat C."/>
            <person name="Segurens B."/>
            <person name="Dasilva C."/>
            <person name="Salanoubat M."/>
            <person name="Levy M."/>
            <person name="Boudet N."/>
            <person name="Castellano S."/>
            <person name="Anthouard V."/>
            <person name="Jubin C."/>
            <person name="Castelli V."/>
            <person name="Katinka M."/>
            <person name="Vacherie B."/>
            <person name="Biemont C."/>
            <person name="Skalli Z."/>
            <person name="Cattolico L."/>
            <person name="Poulain J."/>
            <person name="De Berardinis V."/>
            <person name="Cruaud C."/>
            <person name="Duprat S."/>
            <person name="Brottier P."/>
            <person name="Coutanceau J.-P."/>
            <person name="Gouzy J."/>
            <person name="Parra G."/>
            <person name="Lardier G."/>
            <person name="Chapple C."/>
            <person name="McKernan K.J."/>
            <person name="McEwan P."/>
            <person name="Bosak S."/>
            <person name="Kellis M."/>
            <person name="Volff J.-N."/>
            <person name="Guigo R."/>
            <person name="Zody M.C."/>
            <person name="Mesirov J."/>
            <person name="Lindblad-Toh K."/>
            <person name="Birren B."/>
            <person name="Nusbaum C."/>
            <person name="Kahn D."/>
            <person name="Robinson-Rechavi M."/>
            <person name="Laudet V."/>
            <person name="Schachter V."/>
            <person name="Quetier F."/>
            <person name="Saurin W."/>
            <person name="Scarpelli C."/>
            <person name="Wincker P."/>
            <person name="Lander E.S."/>
            <person name="Weissenbach J."/>
            <person name="Roest Crollius H."/>
        </authorList>
    </citation>
    <scope>NUCLEOTIDE SEQUENCE [LARGE SCALE GENOMIC DNA]</scope>
</reference>
<evidence type="ECO:0000256" key="1">
    <source>
        <dbReference type="SAM" id="MobiDB-lite"/>
    </source>
</evidence>
<dbReference type="PANTHER" id="PTHR15592">
    <property type="entry name" value="MATRIN 3/NUCLEAR PROTEIN 220-RELATED"/>
    <property type="match status" value="1"/>
</dbReference>
<accession>Q4T9M2</accession>
<protein>
    <submittedName>
        <fullName evidence="2">(spotted green pufferfish) hypothetical protein</fullName>
    </submittedName>
</protein>
<dbReference type="KEGG" id="tng:GSTEN00004677G001"/>
<dbReference type="Gene3D" id="3.30.70.330">
    <property type="match status" value="2"/>
</dbReference>
<evidence type="ECO:0000313" key="2">
    <source>
        <dbReference type="EMBL" id="CAF90410.1"/>
    </source>
</evidence>
<feature type="region of interest" description="Disordered" evidence="1">
    <location>
        <begin position="558"/>
        <end position="613"/>
    </location>
</feature>
<dbReference type="GO" id="GO:0003676">
    <property type="term" value="F:nucleic acid binding"/>
    <property type="evidence" value="ECO:0007669"/>
    <property type="project" value="InterPro"/>
</dbReference>
<dbReference type="AlphaFoldDB" id="Q4T9M2"/>
<dbReference type="InterPro" id="IPR012677">
    <property type="entry name" value="Nucleotide-bd_a/b_plait_sf"/>
</dbReference>
<dbReference type="InterPro" id="IPR035979">
    <property type="entry name" value="RBD_domain_sf"/>
</dbReference>
<feature type="region of interest" description="Disordered" evidence="1">
    <location>
        <begin position="186"/>
        <end position="213"/>
    </location>
</feature>
<feature type="compositionally biased region" description="Basic residues" evidence="1">
    <location>
        <begin position="602"/>
        <end position="613"/>
    </location>
</feature>
<feature type="compositionally biased region" description="Low complexity" evidence="1">
    <location>
        <begin position="379"/>
        <end position="390"/>
    </location>
</feature>
<feature type="compositionally biased region" description="Polar residues" evidence="1">
    <location>
        <begin position="391"/>
        <end position="406"/>
    </location>
</feature>
<dbReference type="SUPFAM" id="SSF54928">
    <property type="entry name" value="RNA-binding domain, RBD"/>
    <property type="match status" value="2"/>
</dbReference>
<feature type="compositionally biased region" description="Basic and acidic residues" evidence="1">
    <location>
        <begin position="444"/>
        <end position="455"/>
    </location>
</feature>
<feature type="non-terminal residue" evidence="2">
    <location>
        <position position="1"/>
    </location>
</feature>
<feature type="region of interest" description="Disordered" evidence="1">
    <location>
        <begin position="492"/>
        <end position="531"/>
    </location>
</feature>
<dbReference type="EMBL" id="CAAE01007533">
    <property type="protein sequence ID" value="CAF90410.1"/>
    <property type="molecule type" value="Genomic_DNA"/>
</dbReference>